<dbReference type="PANTHER" id="PTHR43861:SF2">
    <property type="entry name" value="CARBOXY-S-ADENOSYL-L-METHIONINE SYNTHASE"/>
    <property type="match status" value="1"/>
</dbReference>
<keyword evidence="1" id="KW-0808">Transferase</keyword>
<evidence type="ECO:0000259" key="3">
    <source>
        <dbReference type="Pfam" id="PF13649"/>
    </source>
</evidence>
<evidence type="ECO:0000256" key="2">
    <source>
        <dbReference type="ARBA" id="ARBA00022691"/>
    </source>
</evidence>
<dbReference type="InterPro" id="IPR041698">
    <property type="entry name" value="Methyltransf_25"/>
</dbReference>
<dbReference type="CDD" id="cd02440">
    <property type="entry name" value="AdoMet_MTases"/>
    <property type="match status" value="1"/>
</dbReference>
<dbReference type="Proteomes" id="UP001404956">
    <property type="component" value="Unassembled WGS sequence"/>
</dbReference>
<organism evidence="4 5">
    <name type="scientific">Deinococcus aluminii</name>
    <dbReference type="NCBI Taxonomy" id="1656885"/>
    <lineage>
        <taxon>Bacteria</taxon>
        <taxon>Thermotogati</taxon>
        <taxon>Deinococcota</taxon>
        <taxon>Deinococci</taxon>
        <taxon>Deinococcales</taxon>
        <taxon>Deinococcaceae</taxon>
        <taxon>Deinococcus</taxon>
    </lineage>
</organism>
<evidence type="ECO:0000313" key="4">
    <source>
        <dbReference type="EMBL" id="GAA5534795.1"/>
    </source>
</evidence>
<feature type="domain" description="Methyltransferase" evidence="3">
    <location>
        <begin position="63"/>
        <end position="158"/>
    </location>
</feature>
<evidence type="ECO:0000313" key="5">
    <source>
        <dbReference type="Proteomes" id="UP001404956"/>
    </source>
</evidence>
<keyword evidence="5" id="KW-1185">Reference proteome</keyword>
<dbReference type="PANTHER" id="PTHR43861">
    <property type="entry name" value="TRANS-ACONITATE 2-METHYLTRANSFERASE-RELATED"/>
    <property type="match status" value="1"/>
</dbReference>
<gene>
    <name evidence="4" type="primary">cmoA</name>
    <name evidence="4" type="ORF">Dalu01_03209</name>
</gene>
<accession>A0ABP9XHG7</accession>
<keyword evidence="2" id="KW-0949">S-adenosyl-L-methionine</keyword>
<dbReference type="Pfam" id="PF13649">
    <property type="entry name" value="Methyltransf_25"/>
    <property type="match status" value="1"/>
</dbReference>
<dbReference type="InterPro" id="IPR029063">
    <property type="entry name" value="SAM-dependent_MTases_sf"/>
</dbReference>
<name>A0ABP9XHG7_9DEIO</name>
<reference evidence="4 5" key="1">
    <citation type="submission" date="2024-02" db="EMBL/GenBank/DDBJ databases">
        <title>Deinococcus aluminii NBRC 112889.</title>
        <authorList>
            <person name="Ichikawa N."/>
            <person name="Katano-Makiyama Y."/>
            <person name="Hidaka K."/>
        </authorList>
    </citation>
    <scope>NUCLEOTIDE SEQUENCE [LARGE SCALE GENOMIC DNA]</scope>
    <source>
        <strain evidence="4 5">NBRC 112889</strain>
    </source>
</reference>
<protein>
    <submittedName>
        <fullName evidence="4">Carboxy-S-adenosyl-L-methionine synthase</fullName>
    </submittedName>
</protein>
<dbReference type="PIRSF" id="PIRSF006325">
    <property type="entry name" value="MeTrfase_bac"/>
    <property type="match status" value="1"/>
</dbReference>
<dbReference type="SUPFAM" id="SSF53335">
    <property type="entry name" value="S-adenosyl-L-methionine-dependent methyltransferases"/>
    <property type="match status" value="1"/>
</dbReference>
<dbReference type="InterPro" id="IPR005271">
    <property type="entry name" value="CmoA"/>
</dbReference>
<dbReference type="RefSeq" id="WP_345456932.1">
    <property type="nucleotide sequence ID" value="NZ_BAABRV010000010.1"/>
</dbReference>
<comment type="caution">
    <text evidence="4">The sequence shown here is derived from an EMBL/GenBank/DDBJ whole genome shotgun (WGS) entry which is preliminary data.</text>
</comment>
<evidence type="ECO:0000256" key="1">
    <source>
        <dbReference type="ARBA" id="ARBA00022679"/>
    </source>
</evidence>
<dbReference type="EMBL" id="BAABRV010000010">
    <property type="protein sequence ID" value="GAA5534795.1"/>
    <property type="molecule type" value="Genomic_DNA"/>
</dbReference>
<dbReference type="Gene3D" id="3.40.50.150">
    <property type="entry name" value="Vaccinia Virus protein VP39"/>
    <property type="match status" value="1"/>
</dbReference>
<proteinExistence type="predicted"/>
<sequence length="246" mass="27208">MTSEQNVLVLGEGLEGATASWTFSGKTAEVFDQHVSKSVPAYESGHHLIVRLSDFFVRPDTNVYEIGCSTATLTAKLAERHRRKRVHIVGIDIEADMVAAARTKCEALTNVSIVHGDAQALDFEHASLIVMYYTLQFIPLRDRPSFLEKLYGALIPGGAILLFEKTVFEDGEIQDLISQVYHEHKMEQGYSSEEILGKSLSLRGVLQPCTSIANQRLLRTAGFSKVAVIHKQLAFEGYLAIKGLVD</sequence>